<evidence type="ECO:0000313" key="2">
    <source>
        <dbReference type="Proteomes" id="UP000463931"/>
    </source>
</evidence>
<organism evidence="1 2">
    <name type="scientific">Ligilactobacillus murinus</name>
    <dbReference type="NCBI Taxonomy" id="1622"/>
    <lineage>
        <taxon>Bacteria</taxon>
        <taxon>Bacillati</taxon>
        <taxon>Bacillota</taxon>
        <taxon>Bacilli</taxon>
        <taxon>Lactobacillales</taxon>
        <taxon>Lactobacillaceae</taxon>
        <taxon>Ligilactobacillus</taxon>
    </lineage>
</organism>
<dbReference type="EMBL" id="CP040852">
    <property type="protein sequence ID" value="QIA90449.1"/>
    <property type="molecule type" value="Genomic_DNA"/>
</dbReference>
<gene>
    <name evidence="1" type="ORF">FEE40_09945</name>
</gene>
<dbReference type="RefSeq" id="WP_163587317.1">
    <property type="nucleotide sequence ID" value="NZ_CP040852.1"/>
</dbReference>
<proteinExistence type="predicted"/>
<name>A0AAE6WGR1_9LACO</name>
<protein>
    <submittedName>
        <fullName evidence="1">Uncharacterized protein</fullName>
    </submittedName>
</protein>
<reference evidence="1 2" key="1">
    <citation type="journal article" date="2019" name="Nat. Med.">
        <title>Preventing dysbiosis of the neonatal mouse intestinal microbiome protects against late-onset sepsis.</title>
        <authorList>
            <person name="Singer J.R."/>
            <person name="Blosser E.G."/>
            <person name="Zindl C.L."/>
            <person name="Silberger D.J."/>
            <person name="Conlan S."/>
            <person name="Laufer V.A."/>
            <person name="DiToro D."/>
            <person name="Deming C."/>
            <person name="Kumar R."/>
            <person name="Morrow C.D."/>
            <person name="Segre J.A."/>
            <person name="Gray M.J."/>
            <person name="Randolph D.A."/>
            <person name="Weaver C.T."/>
        </authorList>
    </citation>
    <scope>NUCLEOTIDE SEQUENCE [LARGE SCALE GENOMIC DNA]</scope>
    <source>
        <strain evidence="1 2">V10</strain>
    </source>
</reference>
<dbReference type="AlphaFoldDB" id="A0AAE6WGR1"/>
<evidence type="ECO:0000313" key="1">
    <source>
        <dbReference type="EMBL" id="QIA90449.1"/>
    </source>
</evidence>
<sequence>MATKPTTDERDESGYYTLQYNVNTVILGFDEKDKLNQGIEGAPQIAKQAQASAKKAKEESSNNRNTIAGFAQSFGQKPVEKLQRMSMVYTSERIGDNMYYIWDTGNKTVGKLVRVDDPQRFTTVYQYDENGQDGLLGKQLYSGRTIMNNPQKVYIYQ</sequence>
<dbReference type="Proteomes" id="UP000463931">
    <property type="component" value="Chromosome"/>
</dbReference>
<accession>A0AAE6WGR1</accession>